<keyword evidence="2" id="KW-1185">Reference proteome</keyword>
<name>A0ABQ9EH38_TEGGR</name>
<sequence length="68" mass="8339">MNYVSKLEVKYSLVNRPDMYVIQQENCSFKETEFYFHKDHVTSFTDINREIAKFFGRKDERCYRDLSK</sequence>
<comment type="caution">
    <text evidence="1">The sequence shown here is derived from an EMBL/GenBank/DDBJ whole genome shotgun (WGS) entry which is preliminary data.</text>
</comment>
<organism evidence="1 2">
    <name type="scientific">Tegillarca granosa</name>
    <name type="common">Malaysian cockle</name>
    <name type="synonym">Anadara granosa</name>
    <dbReference type="NCBI Taxonomy" id="220873"/>
    <lineage>
        <taxon>Eukaryota</taxon>
        <taxon>Metazoa</taxon>
        <taxon>Spiralia</taxon>
        <taxon>Lophotrochozoa</taxon>
        <taxon>Mollusca</taxon>
        <taxon>Bivalvia</taxon>
        <taxon>Autobranchia</taxon>
        <taxon>Pteriomorphia</taxon>
        <taxon>Arcoida</taxon>
        <taxon>Arcoidea</taxon>
        <taxon>Arcidae</taxon>
        <taxon>Tegillarca</taxon>
    </lineage>
</organism>
<accession>A0ABQ9EH38</accession>
<evidence type="ECO:0000313" key="2">
    <source>
        <dbReference type="Proteomes" id="UP001217089"/>
    </source>
</evidence>
<proteinExistence type="predicted"/>
<evidence type="ECO:0000313" key="1">
    <source>
        <dbReference type="EMBL" id="KAJ8302745.1"/>
    </source>
</evidence>
<dbReference type="EMBL" id="JARBDR010000917">
    <property type="protein sequence ID" value="KAJ8302745.1"/>
    <property type="molecule type" value="Genomic_DNA"/>
</dbReference>
<reference evidence="1 2" key="1">
    <citation type="submission" date="2022-12" db="EMBL/GenBank/DDBJ databases">
        <title>Chromosome-level genome of Tegillarca granosa.</title>
        <authorList>
            <person name="Kim J."/>
        </authorList>
    </citation>
    <scope>NUCLEOTIDE SEQUENCE [LARGE SCALE GENOMIC DNA]</scope>
    <source>
        <strain evidence="1">Teg-2019</strain>
        <tissue evidence="1">Adductor muscle</tissue>
    </source>
</reference>
<gene>
    <name evidence="1" type="ORF">KUTeg_019141</name>
</gene>
<evidence type="ECO:0008006" key="3">
    <source>
        <dbReference type="Google" id="ProtNLM"/>
    </source>
</evidence>
<dbReference type="Proteomes" id="UP001217089">
    <property type="component" value="Unassembled WGS sequence"/>
</dbReference>
<protein>
    <recommendedName>
        <fullName evidence="3">MHC class II antigen beta chain</fullName>
    </recommendedName>
</protein>